<dbReference type="NCBIfam" id="TIGR03170">
    <property type="entry name" value="flgA_cterm"/>
    <property type="match status" value="1"/>
</dbReference>
<dbReference type="PANTHER" id="PTHR36307:SF1">
    <property type="entry name" value="FLAGELLA BASAL BODY P-RING FORMATION PROTEIN FLGA"/>
    <property type="match status" value="1"/>
</dbReference>
<dbReference type="InterPro" id="IPR013974">
    <property type="entry name" value="SAF"/>
</dbReference>
<comment type="caution">
    <text evidence="6">The sequence shown here is derived from an EMBL/GenBank/DDBJ whole genome shotgun (WGS) entry which is preliminary data.</text>
</comment>
<keyword evidence="7" id="KW-1185">Reference proteome</keyword>
<organism evidence="6 7">
    <name type="scientific">Teichococcus globiformis</name>
    <dbReference type="NCBI Taxonomy" id="2307229"/>
    <lineage>
        <taxon>Bacteria</taxon>
        <taxon>Pseudomonadati</taxon>
        <taxon>Pseudomonadota</taxon>
        <taxon>Alphaproteobacteria</taxon>
        <taxon>Acetobacterales</taxon>
        <taxon>Roseomonadaceae</taxon>
        <taxon>Roseomonas</taxon>
    </lineage>
</organism>
<comment type="subcellular location">
    <subcellularLocation>
        <location evidence="1 4">Periplasm</location>
    </subcellularLocation>
</comment>
<dbReference type="InterPro" id="IPR017585">
    <property type="entry name" value="SAF_FlgA"/>
</dbReference>
<reference evidence="7" key="1">
    <citation type="journal article" date="2019" name="Int. J. Syst. Evol. Microbiol.">
        <title>The Global Catalogue of Microorganisms (GCM) 10K type strain sequencing project: providing services to taxonomists for standard genome sequencing and annotation.</title>
        <authorList>
            <consortium name="The Broad Institute Genomics Platform"/>
            <consortium name="The Broad Institute Genome Sequencing Center for Infectious Disease"/>
            <person name="Wu L."/>
            <person name="Ma J."/>
        </authorList>
    </citation>
    <scope>NUCLEOTIDE SEQUENCE [LARGE SCALE GENOMIC DNA]</scope>
    <source>
        <strain evidence="7">KCTC 52094</strain>
    </source>
</reference>
<feature type="domain" description="SAF" evidence="5">
    <location>
        <begin position="27"/>
        <end position="87"/>
    </location>
</feature>
<dbReference type="Gene3D" id="2.30.30.760">
    <property type="match status" value="1"/>
</dbReference>
<evidence type="ECO:0000256" key="3">
    <source>
        <dbReference type="ARBA" id="ARBA00022764"/>
    </source>
</evidence>
<keyword evidence="6" id="KW-0282">Flagellum</keyword>
<evidence type="ECO:0000256" key="4">
    <source>
        <dbReference type="RuleBase" id="RU362063"/>
    </source>
</evidence>
<dbReference type="RefSeq" id="WP_379597335.1">
    <property type="nucleotide sequence ID" value="NZ_JBHRTN010000014.1"/>
</dbReference>
<sequence>MRPEAPLAAALLLLAFATPALARGEVREVWHAAIDLEPGDRLRPQDVVAAEPRYNRRGYADAAENIAGQEVRRRIRAEMPIMERDIGPPLAIRASQTVRVLWKHAGATLEMEGRAVENGSLGEEVRIHNPSSSRTIRARVVGDGTAEVGG</sequence>
<dbReference type="Proteomes" id="UP001595593">
    <property type="component" value="Unassembled WGS sequence"/>
</dbReference>
<dbReference type="SMART" id="SM00858">
    <property type="entry name" value="SAF"/>
    <property type="match status" value="1"/>
</dbReference>
<evidence type="ECO:0000313" key="7">
    <source>
        <dbReference type="Proteomes" id="UP001595593"/>
    </source>
</evidence>
<feature type="signal peptide" evidence="4">
    <location>
        <begin position="1"/>
        <end position="22"/>
    </location>
</feature>
<keyword evidence="3 4" id="KW-0574">Periplasm</keyword>
<dbReference type="InterPro" id="IPR039246">
    <property type="entry name" value="Flagellar_FlgA"/>
</dbReference>
<keyword evidence="6" id="KW-0966">Cell projection</keyword>
<comment type="similarity">
    <text evidence="4">Belongs to the FlgA family.</text>
</comment>
<feature type="chain" id="PRO_5044981554" description="Flagella basal body P-ring formation protein FlgA" evidence="4">
    <location>
        <begin position="23"/>
        <end position="150"/>
    </location>
</feature>
<evidence type="ECO:0000259" key="5">
    <source>
        <dbReference type="SMART" id="SM00858"/>
    </source>
</evidence>
<name>A0ABV7G0F5_9PROT</name>
<protein>
    <recommendedName>
        <fullName evidence="4">Flagella basal body P-ring formation protein FlgA</fullName>
    </recommendedName>
</protein>
<accession>A0ABV7G0F5</accession>
<evidence type="ECO:0000256" key="1">
    <source>
        <dbReference type="ARBA" id="ARBA00004418"/>
    </source>
</evidence>
<dbReference type="EMBL" id="JBHRTN010000014">
    <property type="protein sequence ID" value="MFC3126169.1"/>
    <property type="molecule type" value="Genomic_DNA"/>
</dbReference>
<comment type="function">
    <text evidence="4">Involved in the assembly process of the P-ring formation. It may associate with FlgF on the rod constituting a structure essential for the P-ring assembly or may act as a modulator protein for the P-ring assembly.</text>
</comment>
<proteinExistence type="inferred from homology"/>
<dbReference type="CDD" id="cd11614">
    <property type="entry name" value="SAF_CpaB_FlgA_like"/>
    <property type="match status" value="1"/>
</dbReference>
<evidence type="ECO:0000256" key="2">
    <source>
        <dbReference type="ARBA" id="ARBA00022729"/>
    </source>
</evidence>
<keyword evidence="2 4" id="KW-0732">Signal</keyword>
<dbReference type="Pfam" id="PF13144">
    <property type="entry name" value="ChapFlgA"/>
    <property type="match status" value="1"/>
</dbReference>
<keyword evidence="4" id="KW-1005">Bacterial flagellum biogenesis</keyword>
<dbReference type="PANTHER" id="PTHR36307">
    <property type="entry name" value="FLAGELLA BASAL BODY P-RING FORMATION PROTEIN FLGA"/>
    <property type="match status" value="1"/>
</dbReference>
<gene>
    <name evidence="6" type="primary">flgA</name>
    <name evidence="6" type="ORF">ACFOD4_13960</name>
</gene>
<keyword evidence="6" id="KW-0969">Cilium</keyword>
<evidence type="ECO:0000313" key="6">
    <source>
        <dbReference type="EMBL" id="MFC3126169.1"/>
    </source>
</evidence>